<organism evidence="2 3">
    <name type="scientific">Egibacter rhizosphaerae</name>
    <dbReference type="NCBI Taxonomy" id="1670831"/>
    <lineage>
        <taxon>Bacteria</taxon>
        <taxon>Bacillati</taxon>
        <taxon>Actinomycetota</taxon>
        <taxon>Nitriliruptoria</taxon>
        <taxon>Egibacterales</taxon>
        <taxon>Egibacteraceae</taxon>
        <taxon>Egibacter</taxon>
    </lineage>
</organism>
<protein>
    <submittedName>
        <fullName evidence="2">Class I SAM-dependent methyltransferase</fullName>
    </submittedName>
</protein>
<dbReference type="OrthoDB" id="21342at2"/>
<dbReference type="SUPFAM" id="SSF53335">
    <property type="entry name" value="S-adenosyl-L-methionine-dependent methyltransferases"/>
    <property type="match status" value="1"/>
</dbReference>
<dbReference type="GO" id="GO:0008757">
    <property type="term" value="F:S-adenosylmethionine-dependent methyltransferase activity"/>
    <property type="evidence" value="ECO:0007669"/>
    <property type="project" value="InterPro"/>
</dbReference>
<keyword evidence="2" id="KW-0808">Transferase</keyword>
<proteinExistence type="predicted"/>
<evidence type="ECO:0000313" key="3">
    <source>
        <dbReference type="Proteomes" id="UP000291469"/>
    </source>
</evidence>
<keyword evidence="2" id="KW-0489">Methyltransferase</keyword>
<evidence type="ECO:0000313" key="2">
    <source>
        <dbReference type="EMBL" id="QBI18628.1"/>
    </source>
</evidence>
<dbReference type="InterPro" id="IPR013216">
    <property type="entry name" value="Methyltransf_11"/>
</dbReference>
<name>A0A411YBS3_9ACTN</name>
<dbReference type="Gene3D" id="3.40.50.150">
    <property type="entry name" value="Vaccinia Virus protein VP39"/>
    <property type="match status" value="1"/>
</dbReference>
<dbReference type="Proteomes" id="UP000291469">
    <property type="component" value="Chromosome"/>
</dbReference>
<feature type="domain" description="Methyltransferase type 11" evidence="1">
    <location>
        <begin position="45"/>
        <end position="148"/>
    </location>
</feature>
<dbReference type="RefSeq" id="WP_131153626.1">
    <property type="nucleotide sequence ID" value="NZ_CP036402.1"/>
</dbReference>
<dbReference type="Pfam" id="PF08241">
    <property type="entry name" value="Methyltransf_11"/>
    <property type="match status" value="1"/>
</dbReference>
<dbReference type="GO" id="GO:0032259">
    <property type="term" value="P:methylation"/>
    <property type="evidence" value="ECO:0007669"/>
    <property type="project" value="UniProtKB-KW"/>
</dbReference>
<reference evidence="2 3" key="1">
    <citation type="submission" date="2019-01" db="EMBL/GenBank/DDBJ databases">
        <title>Egibacter rhizosphaerae EGI 80759T.</title>
        <authorList>
            <person name="Chen D.-D."/>
            <person name="Tian Y."/>
            <person name="Jiao J.-Y."/>
            <person name="Zhang X.-T."/>
            <person name="Zhang Y.-G."/>
            <person name="Zhang Y."/>
            <person name="Xiao M."/>
            <person name="Shu W.-S."/>
            <person name="Li W.-J."/>
        </authorList>
    </citation>
    <scope>NUCLEOTIDE SEQUENCE [LARGE SCALE GENOMIC DNA]</scope>
    <source>
        <strain evidence="2 3">EGI 80759</strain>
    </source>
</reference>
<dbReference type="CDD" id="cd02440">
    <property type="entry name" value="AdoMet_MTases"/>
    <property type="match status" value="1"/>
</dbReference>
<keyword evidence="3" id="KW-1185">Reference proteome</keyword>
<dbReference type="AlphaFoldDB" id="A0A411YBS3"/>
<dbReference type="PANTHER" id="PTHR43464:SF92">
    <property type="entry name" value="SLR1071 PROTEIN"/>
    <property type="match status" value="1"/>
</dbReference>
<accession>A0A411YBS3</accession>
<evidence type="ECO:0000259" key="1">
    <source>
        <dbReference type="Pfam" id="PF08241"/>
    </source>
</evidence>
<gene>
    <name evidence="2" type="ORF">ER308_02980</name>
</gene>
<dbReference type="KEGG" id="erz:ER308_02980"/>
<sequence>MAPEPAPDPTVAYFDEHCPEYSTGRLAWAGAWIAEHYGPGASLADIGCGAGNILAYLRDRTGIEHVAGIDPSSGLLALAQDRLGCPTYPVSVLDPELEARIPERFDVVVAAAVLHHLVGGTRRDSRELARTAVDRALRLVRPGGHLVIVEPVFSPRAPMALLFHTKRAVARFTDRRVALGDYWRNIGPPVVSYLTDAQLAASVRDAGGEVVAHHVEPREVGRLLRLAGIRSRHESTFVVRRPAEDPAGA</sequence>
<dbReference type="InterPro" id="IPR029063">
    <property type="entry name" value="SAM-dependent_MTases_sf"/>
</dbReference>
<dbReference type="PANTHER" id="PTHR43464">
    <property type="entry name" value="METHYLTRANSFERASE"/>
    <property type="match status" value="1"/>
</dbReference>
<dbReference type="EMBL" id="CP036402">
    <property type="protein sequence ID" value="QBI18628.1"/>
    <property type="molecule type" value="Genomic_DNA"/>
</dbReference>